<dbReference type="EMBL" id="JAGKQH010000014">
    <property type="protein sequence ID" value="KAG6582402.1"/>
    <property type="molecule type" value="Genomic_DNA"/>
</dbReference>
<protein>
    <submittedName>
        <fullName evidence="1">Uncharacterized protein</fullName>
    </submittedName>
</protein>
<feature type="non-terminal residue" evidence="1">
    <location>
        <position position="1"/>
    </location>
</feature>
<gene>
    <name evidence="1" type="ORF">SDJN03_22404</name>
</gene>
<reference evidence="1 2" key="1">
    <citation type="journal article" date="2021" name="Hortic Res">
        <title>The domestication of Cucurbita argyrosperma as revealed by the genome of its wild relative.</title>
        <authorList>
            <person name="Barrera-Redondo J."/>
            <person name="Sanchez-de la Vega G."/>
            <person name="Aguirre-Liguori J.A."/>
            <person name="Castellanos-Morales G."/>
            <person name="Gutierrez-Guerrero Y.T."/>
            <person name="Aguirre-Dugua X."/>
            <person name="Aguirre-Planter E."/>
            <person name="Tenaillon M.I."/>
            <person name="Lira-Saade R."/>
            <person name="Eguiarte L.E."/>
        </authorList>
    </citation>
    <scope>NUCLEOTIDE SEQUENCE [LARGE SCALE GENOMIC DNA]</scope>
    <source>
        <strain evidence="1">JBR-2021</strain>
    </source>
</reference>
<dbReference type="AlphaFoldDB" id="A0AAV6MKB2"/>
<name>A0AAV6MKB2_9ROSI</name>
<evidence type="ECO:0000313" key="2">
    <source>
        <dbReference type="Proteomes" id="UP000685013"/>
    </source>
</evidence>
<proteinExistence type="predicted"/>
<sequence>MYPANSRFEETGGSLALRAAGSFLFLDGPAGERGQCLNEIGSRWWRMEPEGTCRIGVRTVVLPAAPLGQRRS</sequence>
<comment type="caution">
    <text evidence="1">The sequence shown here is derived from an EMBL/GenBank/DDBJ whole genome shotgun (WGS) entry which is preliminary data.</text>
</comment>
<evidence type="ECO:0000313" key="1">
    <source>
        <dbReference type="EMBL" id="KAG6582402.1"/>
    </source>
</evidence>
<organism evidence="1 2">
    <name type="scientific">Cucurbita argyrosperma subsp. sororia</name>
    <dbReference type="NCBI Taxonomy" id="37648"/>
    <lineage>
        <taxon>Eukaryota</taxon>
        <taxon>Viridiplantae</taxon>
        <taxon>Streptophyta</taxon>
        <taxon>Embryophyta</taxon>
        <taxon>Tracheophyta</taxon>
        <taxon>Spermatophyta</taxon>
        <taxon>Magnoliopsida</taxon>
        <taxon>eudicotyledons</taxon>
        <taxon>Gunneridae</taxon>
        <taxon>Pentapetalae</taxon>
        <taxon>rosids</taxon>
        <taxon>fabids</taxon>
        <taxon>Cucurbitales</taxon>
        <taxon>Cucurbitaceae</taxon>
        <taxon>Cucurbiteae</taxon>
        <taxon>Cucurbita</taxon>
    </lineage>
</organism>
<dbReference type="Proteomes" id="UP000685013">
    <property type="component" value="Chromosome 14"/>
</dbReference>
<keyword evidence="2" id="KW-1185">Reference proteome</keyword>
<accession>A0AAV6MKB2</accession>